<dbReference type="AlphaFoldDB" id="A0A195DZ47"/>
<dbReference type="Proteomes" id="UP000078492">
    <property type="component" value="Unassembled WGS sequence"/>
</dbReference>
<organism evidence="1 2">
    <name type="scientific">Trachymyrmex cornetzi</name>
    <dbReference type="NCBI Taxonomy" id="471704"/>
    <lineage>
        <taxon>Eukaryota</taxon>
        <taxon>Metazoa</taxon>
        <taxon>Ecdysozoa</taxon>
        <taxon>Arthropoda</taxon>
        <taxon>Hexapoda</taxon>
        <taxon>Insecta</taxon>
        <taxon>Pterygota</taxon>
        <taxon>Neoptera</taxon>
        <taxon>Endopterygota</taxon>
        <taxon>Hymenoptera</taxon>
        <taxon>Apocrita</taxon>
        <taxon>Aculeata</taxon>
        <taxon>Formicoidea</taxon>
        <taxon>Formicidae</taxon>
        <taxon>Myrmicinae</taxon>
        <taxon>Trachymyrmex</taxon>
    </lineage>
</organism>
<dbReference type="EMBL" id="KQ980031">
    <property type="protein sequence ID" value="KYN18165.1"/>
    <property type="molecule type" value="Genomic_DNA"/>
</dbReference>
<evidence type="ECO:0000313" key="2">
    <source>
        <dbReference type="Proteomes" id="UP000078492"/>
    </source>
</evidence>
<gene>
    <name evidence="1" type="ORF">ALC57_09510</name>
</gene>
<reference evidence="1 2" key="1">
    <citation type="submission" date="2015-09" db="EMBL/GenBank/DDBJ databases">
        <title>Trachymyrmex cornetzi WGS genome.</title>
        <authorList>
            <person name="Nygaard S."/>
            <person name="Hu H."/>
            <person name="Boomsma J."/>
            <person name="Zhang G."/>
        </authorList>
    </citation>
    <scope>NUCLEOTIDE SEQUENCE [LARGE SCALE GENOMIC DNA]</scope>
    <source>
        <strain evidence="1">Tcor2-1</strain>
        <tissue evidence="1">Whole body</tissue>
    </source>
</reference>
<protein>
    <submittedName>
        <fullName evidence="1">Uncharacterized protein</fullName>
    </submittedName>
</protein>
<name>A0A195DZ47_9HYME</name>
<proteinExistence type="predicted"/>
<keyword evidence="2" id="KW-1185">Reference proteome</keyword>
<sequence>DELRNSGVFAKRNCCEKCRIEMLFGSSNLSWSKEEIPGDRSVLPYFP</sequence>
<evidence type="ECO:0000313" key="1">
    <source>
        <dbReference type="EMBL" id="KYN18165.1"/>
    </source>
</evidence>
<feature type="non-terminal residue" evidence="1">
    <location>
        <position position="1"/>
    </location>
</feature>
<accession>A0A195DZ47</accession>